<reference evidence="4" key="2">
    <citation type="submission" date="2021-05" db="UniProtKB">
        <authorList>
            <consortium name="EnsemblPlants"/>
        </authorList>
    </citation>
    <scope>IDENTIFICATION</scope>
    <source>
        <strain evidence="4">subsp. malaccensis</strain>
    </source>
</reference>
<dbReference type="Pfam" id="PF21864">
    <property type="entry name" value="MORF_dom"/>
    <property type="match status" value="1"/>
</dbReference>
<dbReference type="GO" id="GO:0016554">
    <property type="term" value="P:cytidine to uridine editing"/>
    <property type="evidence" value="ECO:0007669"/>
    <property type="project" value="InterPro"/>
</dbReference>
<name>A0A804HWV5_MUSAM</name>
<organism evidence="4 5">
    <name type="scientific">Musa acuminata subsp. malaccensis</name>
    <name type="common">Wild banana</name>
    <name type="synonym">Musa malaccensis</name>
    <dbReference type="NCBI Taxonomy" id="214687"/>
    <lineage>
        <taxon>Eukaryota</taxon>
        <taxon>Viridiplantae</taxon>
        <taxon>Streptophyta</taxon>
        <taxon>Embryophyta</taxon>
        <taxon>Tracheophyta</taxon>
        <taxon>Spermatophyta</taxon>
        <taxon>Magnoliopsida</taxon>
        <taxon>Liliopsida</taxon>
        <taxon>Zingiberales</taxon>
        <taxon>Musaceae</taxon>
        <taxon>Musa</taxon>
    </lineage>
</organism>
<proteinExistence type="predicted"/>
<dbReference type="Gramene" id="Ma01_t21680.1">
    <property type="protein sequence ID" value="Ma01_p21680.1"/>
    <property type="gene ID" value="Ma01_g21680"/>
</dbReference>
<dbReference type="GO" id="GO:0080156">
    <property type="term" value="P:mitochondrial mRNA modification"/>
    <property type="evidence" value="ECO:0000318"/>
    <property type="project" value="GO_Central"/>
</dbReference>
<gene>
    <name evidence="3" type="ORF">GSMUA_97560.1</name>
</gene>
<evidence type="ECO:0000313" key="3">
    <source>
        <dbReference type="EMBL" id="CAG1860452.1"/>
    </source>
</evidence>
<keyword evidence="5" id="KW-1185">Reference proteome</keyword>
<dbReference type="InParanoid" id="A0A804HWV5"/>
<dbReference type="Proteomes" id="UP000012960">
    <property type="component" value="Unplaced"/>
</dbReference>
<dbReference type="AlphaFoldDB" id="A0A804HWV5"/>
<dbReference type="InterPro" id="IPR039206">
    <property type="entry name" value="MORF/ORRM1/DAG-like"/>
</dbReference>
<dbReference type="GO" id="GO:0005739">
    <property type="term" value="C:mitochondrion"/>
    <property type="evidence" value="ECO:0000318"/>
    <property type="project" value="GO_Central"/>
</dbReference>
<sequence>MLTESKVQHECGQRRHHLLALVATTICFYEHIYRFPLFWVADFILQHMLMQNTRSLLGFDWWLCFLLKPSPPPLRWPCNHRLARRHRHSPKTYTVSCERYFGFGCEIDEEISNKLEGNRVLFVLPDSYVDAENRTMEVSLLVSCEGLHSYALLGICT</sequence>
<reference evidence="3" key="1">
    <citation type="submission" date="2021-03" db="EMBL/GenBank/DDBJ databases">
        <authorList>
            <consortium name="Genoscope - CEA"/>
            <person name="William W."/>
        </authorList>
    </citation>
    <scope>NUCLEOTIDE SEQUENCE</scope>
    <source>
        <strain evidence="3">Doubled-haploid Pahang</strain>
    </source>
</reference>
<accession>A0A804HWV5</accession>
<dbReference type="PANTHER" id="PTHR31346">
    <property type="entry name" value="MULTIPLE ORGANELLAR RNA EDITING FACTOR 2, CHLOROPLASTIC-RELATED-RELATED"/>
    <property type="match status" value="1"/>
</dbReference>
<evidence type="ECO:0000256" key="1">
    <source>
        <dbReference type="ARBA" id="ARBA00022946"/>
    </source>
</evidence>
<feature type="domain" description="MORF/ORRM1/DAG-like MORF" evidence="2">
    <location>
        <begin position="91"/>
        <end position="138"/>
    </location>
</feature>
<protein>
    <submittedName>
        <fullName evidence="3">(wild Malaysian banana) hypothetical protein</fullName>
    </submittedName>
</protein>
<evidence type="ECO:0000313" key="5">
    <source>
        <dbReference type="Proteomes" id="UP000012960"/>
    </source>
</evidence>
<evidence type="ECO:0000313" key="4">
    <source>
        <dbReference type="EnsemblPlants" id="Ma01_p21680.1"/>
    </source>
</evidence>
<dbReference type="InterPro" id="IPR054059">
    <property type="entry name" value="MORF/ORRM1/DAG-like_MORF"/>
</dbReference>
<dbReference type="EnsemblPlants" id="Ma01_t21680.1">
    <property type="protein sequence ID" value="Ma01_p21680.1"/>
    <property type="gene ID" value="Ma01_g21680"/>
</dbReference>
<dbReference type="PANTHER" id="PTHR31346:SF7">
    <property type="entry name" value="MULTIPLE ORGANELLAR RNA EDITING FACTOR 2, CHLOROPLASTIC-RELATED"/>
    <property type="match status" value="1"/>
</dbReference>
<dbReference type="EMBL" id="HG996466">
    <property type="protein sequence ID" value="CAG1860452.1"/>
    <property type="molecule type" value="Genomic_DNA"/>
</dbReference>
<evidence type="ECO:0000259" key="2">
    <source>
        <dbReference type="Pfam" id="PF21864"/>
    </source>
</evidence>
<keyword evidence="1" id="KW-0809">Transit peptide</keyword>